<keyword evidence="1" id="KW-1133">Transmembrane helix</keyword>
<dbReference type="AlphaFoldDB" id="A0A642PRL0"/>
<evidence type="ECO:0000256" key="1">
    <source>
        <dbReference type="SAM" id="Phobius"/>
    </source>
</evidence>
<dbReference type="RefSeq" id="WP_060408458.1">
    <property type="nucleotide sequence ID" value="NZ_CABMLT010000027.1"/>
</dbReference>
<proteinExistence type="predicted"/>
<name>A0A642PRL0_9BACE</name>
<protein>
    <submittedName>
        <fullName evidence="2">Uncharacterized protein</fullName>
    </submittedName>
</protein>
<keyword evidence="1" id="KW-0472">Membrane</keyword>
<evidence type="ECO:0000313" key="3">
    <source>
        <dbReference type="Proteomes" id="UP000448877"/>
    </source>
</evidence>
<dbReference type="EMBL" id="VVYV01000063">
    <property type="protein sequence ID" value="KAA5412728.1"/>
    <property type="molecule type" value="Genomic_DNA"/>
</dbReference>
<accession>A0A642PRL0</accession>
<dbReference type="GeneID" id="66308486"/>
<evidence type="ECO:0000313" key="2">
    <source>
        <dbReference type="EMBL" id="KAA5412728.1"/>
    </source>
</evidence>
<keyword evidence="1" id="KW-0812">Transmembrane</keyword>
<organism evidence="2 3">
    <name type="scientific">Bacteroides cellulosilyticus</name>
    <dbReference type="NCBI Taxonomy" id="246787"/>
    <lineage>
        <taxon>Bacteria</taxon>
        <taxon>Pseudomonadati</taxon>
        <taxon>Bacteroidota</taxon>
        <taxon>Bacteroidia</taxon>
        <taxon>Bacteroidales</taxon>
        <taxon>Bacteroidaceae</taxon>
        <taxon>Bacteroides</taxon>
    </lineage>
</organism>
<feature type="transmembrane region" description="Helical" evidence="1">
    <location>
        <begin position="139"/>
        <end position="160"/>
    </location>
</feature>
<reference evidence="2 3" key="1">
    <citation type="journal article" date="2019" name="Nat. Med.">
        <title>A library of human gut bacterial isolates paired with longitudinal multiomics data enables mechanistic microbiome research.</title>
        <authorList>
            <person name="Poyet M."/>
            <person name="Groussin M."/>
            <person name="Gibbons S.M."/>
            <person name="Avila-Pacheco J."/>
            <person name="Jiang X."/>
            <person name="Kearney S.M."/>
            <person name="Perrotta A.R."/>
            <person name="Berdy B."/>
            <person name="Zhao S."/>
            <person name="Lieberman T.D."/>
            <person name="Swanson P.K."/>
            <person name="Smith M."/>
            <person name="Roesemann S."/>
            <person name="Alexander J.E."/>
            <person name="Rich S.A."/>
            <person name="Livny J."/>
            <person name="Vlamakis H."/>
            <person name="Clish C."/>
            <person name="Bullock K."/>
            <person name="Deik A."/>
            <person name="Scott J."/>
            <person name="Pierce K.A."/>
            <person name="Xavier R.J."/>
            <person name="Alm E.J."/>
        </authorList>
    </citation>
    <scope>NUCLEOTIDE SEQUENCE [LARGE SCALE GENOMIC DNA]</scope>
    <source>
        <strain evidence="2 3">BIOML-A6</strain>
    </source>
</reference>
<comment type="caution">
    <text evidence="2">The sequence shown here is derived from an EMBL/GenBank/DDBJ whole genome shotgun (WGS) entry which is preliminary data.</text>
</comment>
<sequence length="161" mass="17852">MKNKGNYDKLISSISLLMDNLRNGGYSSTYTYSVFQNLNDIKKDLSLVIDPEVDSTYNKIGPIINKINCEIHQLKKNGIKTTSPKLTSLFNEAGPIISQCKTHLHFAEKKTTTKSSDFFNTSNSLINFKSNTKSKLERASYIAAIIGAIATVVGVILSRLK</sequence>
<gene>
    <name evidence="2" type="ORF">F2Y81_24935</name>
</gene>
<dbReference type="Proteomes" id="UP000448877">
    <property type="component" value="Unassembled WGS sequence"/>
</dbReference>